<organism evidence="8">
    <name type="scientific">Ignisphaera aggregans</name>
    <dbReference type="NCBI Taxonomy" id="334771"/>
    <lineage>
        <taxon>Archaea</taxon>
        <taxon>Thermoproteota</taxon>
        <taxon>Thermoprotei</taxon>
        <taxon>Desulfurococcales</taxon>
        <taxon>Desulfurococcaceae</taxon>
        <taxon>Ignisphaera</taxon>
    </lineage>
</organism>
<dbReference type="GO" id="GO:0016491">
    <property type="term" value="F:oxidoreductase activity"/>
    <property type="evidence" value="ECO:0007669"/>
    <property type="project" value="UniProtKB-KW"/>
</dbReference>
<evidence type="ECO:0008006" key="9">
    <source>
        <dbReference type="Google" id="ProtNLM"/>
    </source>
</evidence>
<keyword evidence="4" id="KW-0862">Zinc</keyword>
<evidence type="ECO:0000256" key="1">
    <source>
        <dbReference type="ARBA" id="ARBA00001947"/>
    </source>
</evidence>
<proteinExistence type="inferred from homology"/>
<evidence type="ECO:0000259" key="7">
    <source>
        <dbReference type="Pfam" id="PF08240"/>
    </source>
</evidence>
<evidence type="ECO:0000256" key="3">
    <source>
        <dbReference type="ARBA" id="ARBA00022723"/>
    </source>
</evidence>
<dbReference type="SUPFAM" id="SSF50129">
    <property type="entry name" value="GroES-like"/>
    <property type="match status" value="1"/>
</dbReference>
<dbReference type="AlphaFoldDB" id="A0A7J3QEW3"/>
<protein>
    <recommendedName>
        <fullName evidence="9">Alcohol dehydrogenase</fullName>
    </recommendedName>
</protein>
<dbReference type="EMBL" id="DTET01000120">
    <property type="protein sequence ID" value="HGV66658.1"/>
    <property type="molecule type" value="Genomic_DNA"/>
</dbReference>
<evidence type="ECO:0000313" key="8">
    <source>
        <dbReference type="EMBL" id="HGV66658.1"/>
    </source>
</evidence>
<dbReference type="Pfam" id="PF00107">
    <property type="entry name" value="ADH_zinc_N"/>
    <property type="match status" value="1"/>
</dbReference>
<comment type="cofactor">
    <cofactor evidence="1">
        <name>Zn(2+)</name>
        <dbReference type="ChEBI" id="CHEBI:29105"/>
    </cofactor>
</comment>
<accession>A0A7J3QEW3</accession>
<gene>
    <name evidence="8" type="ORF">ENV02_02425</name>
</gene>
<feature type="domain" description="Alcohol dehydrogenase-like N-terminal" evidence="7">
    <location>
        <begin position="29"/>
        <end position="147"/>
    </location>
</feature>
<dbReference type="PANTHER" id="PTHR42940:SF8">
    <property type="entry name" value="VACUOLAR PROTEIN SORTING-ASSOCIATED PROTEIN 11"/>
    <property type="match status" value="1"/>
</dbReference>
<comment type="caution">
    <text evidence="8">The sequence shown here is derived from an EMBL/GenBank/DDBJ whole genome shotgun (WGS) entry which is preliminary data.</text>
</comment>
<dbReference type="SUPFAM" id="SSF51735">
    <property type="entry name" value="NAD(P)-binding Rossmann-fold domains"/>
    <property type="match status" value="1"/>
</dbReference>
<keyword evidence="3" id="KW-0479">Metal-binding</keyword>
<keyword evidence="5" id="KW-0560">Oxidoreductase</keyword>
<dbReference type="InterPro" id="IPR013149">
    <property type="entry name" value="ADH-like_C"/>
</dbReference>
<sequence>MERVMKAALLYEGAKELIIREIEVSKLNSGEALIKVKATGICHSDLNIIDGVIKPPRYPHILGHEIAGIVEDFRPINIEEKRFVDALFQETEGRVIVYFYIACGQCFYCLRGEDNLCLNFRRIGFEEWGGYAEYVKTPIKNLIPLPKTLNFNAAILVDAGATVYRALRKAKPLPGTIIAIIGVGGLGGMAIQIAKTFGASVIAIDIIDEKLIYAKKLGADYTLNFKEIYHEDVHEIRKFMKKTLDISYVDIVIDTVGSSSTINLGVNIVKRGGRVMLLGYGKEKLLNISPIKIIYDEIVIEGSRAASKWEVYEVIQLAKKNLIVPNVTNEYKLEDVNVAINDLRTGKILGRAIIKFD</sequence>
<reference evidence="8" key="1">
    <citation type="journal article" date="2020" name="mSystems">
        <title>Genome- and Community-Level Interaction Insights into Carbon Utilization and Element Cycling Functions of Hydrothermarchaeota in Hydrothermal Sediment.</title>
        <authorList>
            <person name="Zhou Z."/>
            <person name="Liu Y."/>
            <person name="Xu W."/>
            <person name="Pan J."/>
            <person name="Luo Z.H."/>
            <person name="Li M."/>
        </authorList>
    </citation>
    <scope>NUCLEOTIDE SEQUENCE [LARGE SCALE GENOMIC DNA]</scope>
    <source>
        <strain evidence="8">SpSt-721</strain>
    </source>
</reference>
<evidence type="ECO:0000256" key="5">
    <source>
        <dbReference type="ARBA" id="ARBA00023002"/>
    </source>
</evidence>
<name>A0A7J3QEW3_9CREN</name>
<comment type="similarity">
    <text evidence="2">Belongs to the zinc-containing alcohol dehydrogenase family.</text>
</comment>
<evidence type="ECO:0000256" key="4">
    <source>
        <dbReference type="ARBA" id="ARBA00022833"/>
    </source>
</evidence>
<dbReference type="Gene3D" id="3.40.50.720">
    <property type="entry name" value="NAD(P)-binding Rossmann-like Domain"/>
    <property type="match status" value="1"/>
</dbReference>
<dbReference type="PANTHER" id="PTHR42940">
    <property type="entry name" value="ALCOHOL DEHYDROGENASE 1-RELATED"/>
    <property type="match status" value="1"/>
</dbReference>
<evidence type="ECO:0000259" key="6">
    <source>
        <dbReference type="Pfam" id="PF00107"/>
    </source>
</evidence>
<dbReference type="Pfam" id="PF08240">
    <property type="entry name" value="ADH_N"/>
    <property type="match status" value="1"/>
</dbReference>
<feature type="domain" description="Alcohol dehydrogenase-like C-terminal" evidence="6">
    <location>
        <begin position="185"/>
        <end position="319"/>
    </location>
</feature>
<dbReference type="InterPro" id="IPR013154">
    <property type="entry name" value="ADH-like_N"/>
</dbReference>
<dbReference type="InterPro" id="IPR011032">
    <property type="entry name" value="GroES-like_sf"/>
</dbReference>
<dbReference type="Gene3D" id="3.90.180.10">
    <property type="entry name" value="Medium-chain alcohol dehydrogenases, catalytic domain"/>
    <property type="match status" value="1"/>
</dbReference>
<dbReference type="InterPro" id="IPR036291">
    <property type="entry name" value="NAD(P)-bd_dom_sf"/>
</dbReference>
<evidence type="ECO:0000256" key="2">
    <source>
        <dbReference type="ARBA" id="ARBA00008072"/>
    </source>
</evidence>
<dbReference type="GO" id="GO:0046872">
    <property type="term" value="F:metal ion binding"/>
    <property type="evidence" value="ECO:0007669"/>
    <property type="project" value="UniProtKB-KW"/>
</dbReference>